<comment type="function">
    <text evidence="2 7">Synthesizes alpha-1,4-glucan chains using ADP-glucose.</text>
</comment>
<dbReference type="HAMAP" id="MF_00484">
    <property type="entry name" value="Glycogen_synth"/>
    <property type="match status" value="1"/>
</dbReference>
<dbReference type="InterPro" id="IPR013534">
    <property type="entry name" value="Starch_synth_cat_dom"/>
</dbReference>
<dbReference type="RefSeq" id="WP_058963568.1">
    <property type="nucleotide sequence ID" value="NZ_CABKVM010000015.1"/>
</dbReference>
<dbReference type="OrthoDB" id="9808590at2"/>
<feature type="domain" description="Glycosyl transferase family 1" evidence="8">
    <location>
        <begin position="283"/>
        <end position="426"/>
    </location>
</feature>
<keyword evidence="4 7" id="KW-0328">Glycosyltransferase</keyword>
<evidence type="ECO:0000256" key="2">
    <source>
        <dbReference type="ARBA" id="ARBA00002764"/>
    </source>
</evidence>
<dbReference type="AlphaFoldDB" id="A0A4R1QWD4"/>
<dbReference type="NCBIfam" id="NF001898">
    <property type="entry name" value="PRK00654.1-1"/>
    <property type="match status" value="1"/>
</dbReference>
<feature type="domain" description="Starch synthase catalytic" evidence="9">
    <location>
        <begin position="2"/>
        <end position="233"/>
    </location>
</feature>
<comment type="catalytic activity">
    <reaction evidence="1 7">
        <text>[(1-&gt;4)-alpha-D-glucosyl](n) + ADP-alpha-D-glucose = [(1-&gt;4)-alpha-D-glucosyl](n+1) + ADP + H(+)</text>
        <dbReference type="Rhea" id="RHEA:18189"/>
        <dbReference type="Rhea" id="RHEA-COMP:9584"/>
        <dbReference type="Rhea" id="RHEA-COMP:9587"/>
        <dbReference type="ChEBI" id="CHEBI:15378"/>
        <dbReference type="ChEBI" id="CHEBI:15444"/>
        <dbReference type="ChEBI" id="CHEBI:57498"/>
        <dbReference type="ChEBI" id="CHEBI:456216"/>
        <dbReference type="EC" id="2.4.1.21"/>
    </reaction>
</comment>
<dbReference type="Pfam" id="PF08323">
    <property type="entry name" value="Glyco_transf_5"/>
    <property type="match status" value="1"/>
</dbReference>
<evidence type="ECO:0000256" key="3">
    <source>
        <dbReference type="ARBA" id="ARBA00010281"/>
    </source>
</evidence>
<evidence type="ECO:0000256" key="6">
    <source>
        <dbReference type="ARBA" id="ARBA00023056"/>
    </source>
</evidence>
<dbReference type="EMBL" id="SLUM01000009">
    <property type="protein sequence ID" value="TCL57743.1"/>
    <property type="molecule type" value="Genomic_DNA"/>
</dbReference>
<dbReference type="InterPro" id="IPR011835">
    <property type="entry name" value="GS/SS"/>
</dbReference>
<keyword evidence="6 7" id="KW-0320">Glycogen biosynthesis</keyword>
<dbReference type="UniPathway" id="UPA00164"/>
<dbReference type="GO" id="GO:0005978">
    <property type="term" value="P:glycogen biosynthetic process"/>
    <property type="evidence" value="ECO:0007669"/>
    <property type="project" value="UniProtKB-UniRule"/>
</dbReference>
<sequence>MNVLFCASEANPFAASGGLGDVAGSLPKALVKNGVDCRVVMPLYGDLKFRDKLTYVTNFSVPVGWRSQYCGLFTCQWDGVTFYFLDNEYYFRRSGLYGFYDDGERFAFFSRAILEMLFYTDFVPDVINANDWQTALVPVFLNLYYRHLDKFSRIKTVFTIHNIQYQGKYGLDILEDTCGIGRRDAHIVEYDGCANFMKGAIETSDKVSTVSPTYAGEILDPWFSHGLDGLLRQKQYKLCGILNGIDVDSYNPETDPNIAAHYNADTFHEGKAACKKALQEEFNLDQDGSPVMAMVTRLVGHKGVDLVRSVAEGLLEQGIQLVILGNGEHAYEAFFSDLAVRHPGRVGVYIGFVPPLARRIYAGADMFLMPSKSEPCGLAQMVACRYGTIPIVRETGGLRDSIHDSGDGYGNGFTFSQYNAHDLYEACWRAKEGYWQKEGWPVLVRRAMCCDFSWNVSAQSYIDMYNQVTTLW</sequence>
<dbReference type="Proteomes" id="UP000295184">
    <property type="component" value="Unassembled WGS sequence"/>
</dbReference>
<gene>
    <name evidence="7" type="primary">glgA</name>
    <name evidence="10" type="ORF">EDD77_10917</name>
</gene>
<evidence type="ECO:0000256" key="1">
    <source>
        <dbReference type="ARBA" id="ARBA00001478"/>
    </source>
</evidence>
<evidence type="ECO:0000256" key="4">
    <source>
        <dbReference type="ARBA" id="ARBA00022676"/>
    </source>
</evidence>
<dbReference type="SUPFAM" id="SSF53756">
    <property type="entry name" value="UDP-Glycosyltransferase/glycogen phosphorylase"/>
    <property type="match status" value="1"/>
</dbReference>
<comment type="caution">
    <text evidence="10">The sequence shown here is derived from an EMBL/GenBank/DDBJ whole genome shotgun (WGS) entry which is preliminary data.</text>
</comment>
<evidence type="ECO:0000313" key="10">
    <source>
        <dbReference type="EMBL" id="TCL57743.1"/>
    </source>
</evidence>
<evidence type="ECO:0000259" key="8">
    <source>
        <dbReference type="Pfam" id="PF00534"/>
    </source>
</evidence>
<dbReference type="Pfam" id="PF00534">
    <property type="entry name" value="Glycos_transf_1"/>
    <property type="match status" value="1"/>
</dbReference>
<dbReference type="STRING" id="1650663.GCA_001486665_01088"/>
<evidence type="ECO:0000256" key="5">
    <source>
        <dbReference type="ARBA" id="ARBA00022679"/>
    </source>
</evidence>
<accession>A0A4R1QWD4</accession>
<dbReference type="GO" id="GO:0009011">
    <property type="term" value="F:alpha-1,4-glucan glucosyltransferase (ADP-glucose donor) activity"/>
    <property type="evidence" value="ECO:0007669"/>
    <property type="project" value="UniProtKB-UniRule"/>
</dbReference>
<dbReference type="Gene3D" id="3.40.50.2000">
    <property type="entry name" value="Glycogen Phosphorylase B"/>
    <property type="match status" value="2"/>
</dbReference>
<reference evidence="10 11" key="1">
    <citation type="submission" date="2019-03" db="EMBL/GenBank/DDBJ databases">
        <title>Genomic Encyclopedia of Type Strains, Phase IV (KMG-IV): sequencing the most valuable type-strain genomes for metagenomic binning, comparative biology and taxonomic classification.</title>
        <authorList>
            <person name="Goeker M."/>
        </authorList>
    </citation>
    <scope>NUCLEOTIDE SEQUENCE [LARGE SCALE GENOMIC DNA]</scope>
    <source>
        <strain evidence="10 11">DSM 100451</strain>
    </source>
</reference>
<dbReference type="GO" id="GO:0004373">
    <property type="term" value="F:alpha-1,4-glucan glucosyltransferase (UDP-glucose donor) activity"/>
    <property type="evidence" value="ECO:0007669"/>
    <property type="project" value="InterPro"/>
</dbReference>
<dbReference type="InterPro" id="IPR001296">
    <property type="entry name" value="Glyco_trans_1"/>
</dbReference>
<name>A0A4R1QWD4_9FIRM</name>
<dbReference type="PANTHER" id="PTHR45825">
    <property type="entry name" value="GRANULE-BOUND STARCH SYNTHASE 1, CHLOROPLASTIC/AMYLOPLASTIC"/>
    <property type="match status" value="1"/>
</dbReference>
<evidence type="ECO:0000256" key="7">
    <source>
        <dbReference type="HAMAP-Rule" id="MF_00484"/>
    </source>
</evidence>
<comment type="caution">
    <text evidence="7">Lacks conserved residue(s) required for the propagation of feature annotation.</text>
</comment>
<comment type="similarity">
    <text evidence="3 7">Belongs to the glycosyltransferase 1 family. Bacterial/plant glycogen synthase subfamily.</text>
</comment>
<evidence type="ECO:0000259" key="9">
    <source>
        <dbReference type="Pfam" id="PF08323"/>
    </source>
</evidence>
<evidence type="ECO:0000313" key="11">
    <source>
        <dbReference type="Proteomes" id="UP000295184"/>
    </source>
</evidence>
<dbReference type="EC" id="2.4.1.21" evidence="7"/>
<dbReference type="PANTHER" id="PTHR45825:SF11">
    <property type="entry name" value="ALPHA AMYLASE DOMAIN-CONTAINING PROTEIN"/>
    <property type="match status" value="1"/>
</dbReference>
<organism evidence="10 11">
    <name type="scientific">Allofournierella massiliensis</name>
    <dbReference type="NCBI Taxonomy" id="1650663"/>
    <lineage>
        <taxon>Bacteria</taxon>
        <taxon>Bacillati</taxon>
        <taxon>Bacillota</taxon>
        <taxon>Clostridia</taxon>
        <taxon>Eubacteriales</taxon>
        <taxon>Oscillospiraceae</taxon>
        <taxon>Allofournierella</taxon>
    </lineage>
</organism>
<comment type="pathway">
    <text evidence="7">Glycan biosynthesis; glycogen biosynthesis.</text>
</comment>
<dbReference type="NCBIfam" id="TIGR02095">
    <property type="entry name" value="glgA"/>
    <property type="match status" value="1"/>
</dbReference>
<dbReference type="CDD" id="cd03791">
    <property type="entry name" value="GT5_Glycogen_synthase_DULL1-like"/>
    <property type="match status" value="1"/>
</dbReference>
<protein>
    <recommendedName>
        <fullName evidence="7">Glycogen synthase</fullName>
        <ecNumber evidence="7">2.4.1.21</ecNumber>
    </recommendedName>
    <alternativeName>
        <fullName evidence="7">Starch [bacterial glycogen] synthase</fullName>
    </alternativeName>
</protein>
<proteinExistence type="inferred from homology"/>
<keyword evidence="5 7" id="KW-0808">Transferase</keyword>